<dbReference type="EMBL" id="JAEPBG010000006">
    <property type="protein sequence ID" value="MBK4736081.1"/>
    <property type="molecule type" value="Genomic_DNA"/>
</dbReference>
<evidence type="ECO:0000313" key="2">
    <source>
        <dbReference type="EMBL" id="MBK4736081.1"/>
    </source>
</evidence>
<feature type="chain" id="PRO_5036975382" evidence="1">
    <location>
        <begin position="20"/>
        <end position="113"/>
    </location>
</feature>
<dbReference type="RefSeq" id="WP_200593170.1">
    <property type="nucleotide sequence ID" value="NZ_JAEPBG010000006.1"/>
</dbReference>
<protein>
    <submittedName>
        <fullName evidence="2">Uncharacterized protein</fullName>
    </submittedName>
</protein>
<reference evidence="2" key="1">
    <citation type="submission" date="2021-01" db="EMBL/GenBank/DDBJ databases">
        <title>Genome sequence of strain Noviherbaspirillum sp. DKR-6.</title>
        <authorList>
            <person name="Chaudhary D.K."/>
        </authorList>
    </citation>
    <scope>NUCLEOTIDE SEQUENCE</scope>
    <source>
        <strain evidence="2">DKR-6</strain>
    </source>
</reference>
<sequence>MTRIMVLLAWMMMAAQAHASVRQNGMPSRDEVPIALSQALSVPSEDANDSVAIPAGEPDAGDIEADRQRIESRITDIQDAIAALQRLVCASATPDFSSQTAVPNDCVASRAGR</sequence>
<gene>
    <name evidence="2" type="ORF">JJB74_15775</name>
</gene>
<accession>A0A934SSR0</accession>
<organism evidence="2 3">
    <name type="scientific">Noviherbaspirillum pedocola</name>
    <dbReference type="NCBI Taxonomy" id="2801341"/>
    <lineage>
        <taxon>Bacteria</taxon>
        <taxon>Pseudomonadati</taxon>
        <taxon>Pseudomonadota</taxon>
        <taxon>Betaproteobacteria</taxon>
        <taxon>Burkholderiales</taxon>
        <taxon>Oxalobacteraceae</taxon>
        <taxon>Noviherbaspirillum</taxon>
    </lineage>
</organism>
<proteinExistence type="predicted"/>
<keyword evidence="3" id="KW-1185">Reference proteome</keyword>
<dbReference type="Proteomes" id="UP000622890">
    <property type="component" value="Unassembled WGS sequence"/>
</dbReference>
<evidence type="ECO:0000313" key="3">
    <source>
        <dbReference type="Proteomes" id="UP000622890"/>
    </source>
</evidence>
<keyword evidence="1" id="KW-0732">Signal</keyword>
<dbReference type="AlphaFoldDB" id="A0A934SSR0"/>
<feature type="signal peptide" evidence="1">
    <location>
        <begin position="1"/>
        <end position="19"/>
    </location>
</feature>
<evidence type="ECO:0000256" key="1">
    <source>
        <dbReference type="SAM" id="SignalP"/>
    </source>
</evidence>
<name>A0A934SSR0_9BURK</name>
<comment type="caution">
    <text evidence="2">The sequence shown here is derived from an EMBL/GenBank/DDBJ whole genome shotgun (WGS) entry which is preliminary data.</text>
</comment>